<gene>
    <name evidence="1" type="ORF">Patl1_02564</name>
</gene>
<protein>
    <submittedName>
        <fullName evidence="1">Uncharacterized protein</fullName>
    </submittedName>
</protein>
<dbReference type="Proteomes" id="UP001164250">
    <property type="component" value="Chromosome 1"/>
</dbReference>
<sequence>MGTLPRLSAILFTVTIFVDLHFRCSTGQPLISASPGVLPYVTAPNMSSFFPSSSSAASPKSEASAPIPSSGEFIGRSSSSSAKFDGNAVIFGVRLWILSVIFLAGVSYKLYGRRYSSHPNLTTWFNKYIDKADVSSWNSIIADLARSGDFAEALRAFSSMRKLSLLPTRSTFPCTIKSCSALLDLYSGKQAHQQALVFGFEEDLFVSSALIDMYSKCGELSDARKLFDEIPRRNIVSWTSMLTGLFSCC</sequence>
<comment type="caution">
    <text evidence="1">The sequence shown here is derived from an EMBL/GenBank/DDBJ whole genome shotgun (WGS) entry which is preliminary data.</text>
</comment>
<organism evidence="1 2">
    <name type="scientific">Pistacia atlantica</name>
    <dbReference type="NCBI Taxonomy" id="434234"/>
    <lineage>
        <taxon>Eukaryota</taxon>
        <taxon>Viridiplantae</taxon>
        <taxon>Streptophyta</taxon>
        <taxon>Embryophyta</taxon>
        <taxon>Tracheophyta</taxon>
        <taxon>Spermatophyta</taxon>
        <taxon>Magnoliopsida</taxon>
        <taxon>eudicotyledons</taxon>
        <taxon>Gunneridae</taxon>
        <taxon>Pentapetalae</taxon>
        <taxon>rosids</taxon>
        <taxon>malvids</taxon>
        <taxon>Sapindales</taxon>
        <taxon>Anacardiaceae</taxon>
        <taxon>Pistacia</taxon>
    </lineage>
</organism>
<proteinExistence type="predicted"/>
<evidence type="ECO:0000313" key="2">
    <source>
        <dbReference type="Proteomes" id="UP001164250"/>
    </source>
</evidence>
<keyword evidence="2" id="KW-1185">Reference proteome</keyword>
<dbReference type="EMBL" id="CM047897">
    <property type="protein sequence ID" value="KAJ0111456.1"/>
    <property type="molecule type" value="Genomic_DNA"/>
</dbReference>
<reference evidence="2" key="1">
    <citation type="journal article" date="2023" name="G3 (Bethesda)">
        <title>Genome assembly and association tests identify interacting loci associated with vigor, precocity, and sex in interspecific pistachio rootstocks.</title>
        <authorList>
            <person name="Palmer W."/>
            <person name="Jacygrad E."/>
            <person name="Sagayaradj S."/>
            <person name="Cavanaugh K."/>
            <person name="Han R."/>
            <person name="Bertier L."/>
            <person name="Beede B."/>
            <person name="Kafkas S."/>
            <person name="Golino D."/>
            <person name="Preece J."/>
            <person name="Michelmore R."/>
        </authorList>
    </citation>
    <scope>NUCLEOTIDE SEQUENCE [LARGE SCALE GENOMIC DNA]</scope>
</reference>
<accession>A0ACC1C715</accession>
<evidence type="ECO:0000313" key="1">
    <source>
        <dbReference type="EMBL" id="KAJ0111456.1"/>
    </source>
</evidence>
<name>A0ACC1C715_9ROSI</name>